<dbReference type="Gene3D" id="3.90.850.10">
    <property type="entry name" value="Fumarylacetoacetase-like, C-terminal domain"/>
    <property type="match status" value="1"/>
</dbReference>
<dbReference type="EMBL" id="JAQJAC010000008">
    <property type="protein sequence ID" value="KAJ5575246.1"/>
    <property type="molecule type" value="Genomic_DNA"/>
</dbReference>
<dbReference type="PANTHER" id="PTHR11820:SF7">
    <property type="entry name" value="ACYLPYRUVASE FAHD1, MITOCHONDRIAL"/>
    <property type="match status" value="1"/>
</dbReference>
<reference evidence="4 5" key="1">
    <citation type="journal article" date="2023" name="IMA Fungus">
        <title>Comparative genomic study of the Penicillium genus elucidates a diverse pangenome and 15 lateral gene transfer events.</title>
        <authorList>
            <person name="Petersen C."/>
            <person name="Sorensen T."/>
            <person name="Nielsen M.R."/>
            <person name="Sondergaard T.E."/>
            <person name="Sorensen J.L."/>
            <person name="Fitzpatrick D.A."/>
            <person name="Frisvad J.C."/>
            <person name="Nielsen K.L."/>
        </authorList>
    </citation>
    <scope>NUCLEOTIDE SEQUENCE [LARGE SCALE GENOMIC DNA]</scope>
    <source>
        <strain evidence="4 5">IBT 29057</strain>
    </source>
</reference>
<evidence type="ECO:0000256" key="1">
    <source>
        <dbReference type="ARBA" id="ARBA00010211"/>
    </source>
</evidence>
<evidence type="ECO:0000259" key="3">
    <source>
        <dbReference type="Pfam" id="PF01557"/>
    </source>
</evidence>
<dbReference type="Pfam" id="PF01557">
    <property type="entry name" value="FAA_hydrolase"/>
    <property type="match status" value="1"/>
</dbReference>
<dbReference type="FunFam" id="3.90.850.10:FF:000002">
    <property type="entry name" value="2-hydroxyhepta-2,4-diene-1,7-dioate isomerase"/>
    <property type="match status" value="1"/>
</dbReference>
<dbReference type="Proteomes" id="UP001216150">
    <property type="component" value="Unassembled WGS sequence"/>
</dbReference>
<gene>
    <name evidence="4" type="ORF">N7450_009145</name>
</gene>
<proteinExistence type="inferred from homology"/>
<organism evidence="4 5">
    <name type="scientific">Penicillium hetheringtonii</name>
    <dbReference type="NCBI Taxonomy" id="911720"/>
    <lineage>
        <taxon>Eukaryota</taxon>
        <taxon>Fungi</taxon>
        <taxon>Dikarya</taxon>
        <taxon>Ascomycota</taxon>
        <taxon>Pezizomycotina</taxon>
        <taxon>Eurotiomycetes</taxon>
        <taxon>Eurotiomycetidae</taxon>
        <taxon>Eurotiales</taxon>
        <taxon>Aspergillaceae</taxon>
        <taxon>Penicillium</taxon>
    </lineage>
</organism>
<evidence type="ECO:0000313" key="4">
    <source>
        <dbReference type="EMBL" id="KAJ5575246.1"/>
    </source>
</evidence>
<keyword evidence="2" id="KW-0479">Metal-binding</keyword>
<protein>
    <recommendedName>
        <fullName evidence="3">Fumarylacetoacetase-like C-terminal domain-containing protein</fullName>
    </recommendedName>
</protein>
<name>A0AAD6DFV1_9EURO</name>
<dbReference type="GO" id="GO:0006107">
    <property type="term" value="P:oxaloacetate metabolic process"/>
    <property type="evidence" value="ECO:0007669"/>
    <property type="project" value="UniProtKB-ARBA"/>
</dbReference>
<sequence length="309" mass="33232">MGISHGANETVNGSVTAKPQFPIWKRWVRFQSDDGKIYGGEPVDSDVDVGTAIINKHEVAVRIVEGGSALDHDAQFTGETRVIQKLLSPVSQQEAGTVRCIGLNYKEHAAEMKLTLPSTPTVFLKADTCIASAAEPIVLPSNVECDEADYEVELAIIIGKLCKDVSVADAQSYVLGYATANDVTARQHQDRTSQWSYAKGMDGFCPLGPCIVSTESIPNPADLNLRTSLNGKTMQNGYADDMIFSVPEIVSHLSKPQGHTLRPGTVIITGTPCGIGVSQNPPRFLQPGDKLRISISHGLGTQVCEITRD</sequence>
<evidence type="ECO:0000313" key="5">
    <source>
        <dbReference type="Proteomes" id="UP001216150"/>
    </source>
</evidence>
<comment type="similarity">
    <text evidence="1">Belongs to the FAH family.</text>
</comment>
<dbReference type="GO" id="GO:0046872">
    <property type="term" value="F:metal ion binding"/>
    <property type="evidence" value="ECO:0007669"/>
    <property type="project" value="UniProtKB-KW"/>
</dbReference>
<dbReference type="GO" id="GO:0018773">
    <property type="term" value="F:acetylpyruvate hydrolase activity"/>
    <property type="evidence" value="ECO:0007669"/>
    <property type="project" value="TreeGrafter"/>
</dbReference>
<dbReference type="SUPFAM" id="SSF56529">
    <property type="entry name" value="FAH"/>
    <property type="match status" value="1"/>
</dbReference>
<dbReference type="InterPro" id="IPR036663">
    <property type="entry name" value="Fumarylacetoacetase_C_sf"/>
</dbReference>
<dbReference type="PANTHER" id="PTHR11820">
    <property type="entry name" value="ACYLPYRUVASE"/>
    <property type="match status" value="1"/>
</dbReference>
<dbReference type="AlphaFoldDB" id="A0AAD6DFV1"/>
<comment type="caution">
    <text evidence="4">The sequence shown here is derived from an EMBL/GenBank/DDBJ whole genome shotgun (WGS) entry which is preliminary data.</text>
</comment>
<feature type="domain" description="Fumarylacetoacetase-like C-terminal" evidence="3">
    <location>
        <begin position="98"/>
        <end position="305"/>
    </location>
</feature>
<dbReference type="GO" id="GO:0050163">
    <property type="term" value="F:oxaloacetate tautomerase activity"/>
    <property type="evidence" value="ECO:0007669"/>
    <property type="project" value="UniProtKB-ARBA"/>
</dbReference>
<evidence type="ECO:0000256" key="2">
    <source>
        <dbReference type="ARBA" id="ARBA00022723"/>
    </source>
</evidence>
<dbReference type="InterPro" id="IPR011234">
    <property type="entry name" value="Fumarylacetoacetase-like_C"/>
</dbReference>
<accession>A0AAD6DFV1</accession>
<keyword evidence="5" id="KW-1185">Reference proteome</keyword>